<dbReference type="Proteomes" id="UP001163603">
    <property type="component" value="Chromosome 10"/>
</dbReference>
<gene>
    <name evidence="1" type="ORF">Pint_07156</name>
</gene>
<evidence type="ECO:0000313" key="2">
    <source>
        <dbReference type="Proteomes" id="UP001163603"/>
    </source>
</evidence>
<proteinExistence type="predicted"/>
<accession>A0ACC0XX93</accession>
<keyword evidence="2" id="KW-1185">Reference proteome</keyword>
<reference evidence="2" key="1">
    <citation type="journal article" date="2023" name="G3 (Bethesda)">
        <title>Genome assembly and association tests identify interacting loci associated with vigor, precocity, and sex in interspecific pistachio rootstocks.</title>
        <authorList>
            <person name="Palmer W."/>
            <person name="Jacygrad E."/>
            <person name="Sagayaradj S."/>
            <person name="Cavanaugh K."/>
            <person name="Han R."/>
            <person name="Bertier L."/>
            <person name="Beede B."/>
            <person name="Kafkas S."/>
            <person name="Golino D."/>
            <person name="Preece J."/>
            <person name="Michelmore R."/>
        </authorList>
    </citation>
    <scope>NUCLEOTIDE SEQUENCE [LARGE SCALE GENOMIC DNA]</scope>
</reference>
<name>A0ACC0XX93_9ROSI</name>
<comment type="caution">
    <text evidence="1">The sequence shown here is derived from an EMBL/GenBank/DDBJ whole genome shotgun (WGS) entry which is preliminary data.</text>
</comment>
<dbReference type="EMBL" id="CM047745">
    <property type="protein sequence ID" value="KAJ0025232.1"/>
    <property type="molecule type" value="Genomic_DNA"/>
</dbReference>
<evidence type="ECO:0000313" key="1">
    <source>
        <dbReference type="EMBL" id="KAJ0025232.1"/>
    </source>
</evidence>
<sequence length="62" mass="7555">MLKKHDVNNDGVLCWEEIKAVFNEVGRIVPLVPSQPWTSLRRRQQGWSHRRRRKERSRQLYL</sequence>
<organism evidence="1 2">
    <name type="scientific">Pistacia integerrima</name>
    <dbReference type="NCBI Taxonomy" id="434235"/>
    <lineage>
        <taxon>Eukaryota</taxon>
        <taxon>Viridiplantae</taxon>
        <taxon>Streptophyta</taxon>
        <taxon>Embryophyta</taxon>
        <taxon>Tracheophyta</taxon>
        <taxon>Spermatophyta</taxon>
        <taxon>Magnoliopsida</taxon>
        <taxon>eudicotyledons</taxon>
        <taxon>Gunneridae</taxon>
        <taxon>Pentapetalae</taxon>
        <taxon>rosids</taxon>
        <taxon>malvids</taxon>
        <taxon>Sapindales</taxon>
        <taxon>Anacardiaceae</taxon>
        <taxon>Pistacia</taxon>
    </lineage>
</organism>
<protein>
    <submittedName>
        <fullName evidence="1">Uncharacterized protein</fullName>
    </submittedName>
</protein>